<keyword evidence="10" id="KW-0472">Membrane</keyword>
<dbReference type="InterPro" id="IPR039506">
    <property type="entry name" value="SPOB_a"/>
</dbReference>
<keyword evidence="7 14" id="KW-0418">Kinase</keyword>
<proteinExistence type="predicted"/>
<dbReference type="SUPFAM" id="SSF55874">
    <property type="entry name" value="ATPase domain of HSP90 chaperone/DNA topoisomerase II/histidine kinase"/>
    <property type="match status" value="1"/>
</dbReference>
<keyword evidence="4" id="KW-1003">Cell membrane</keyword>
<evidence type="ECO:0000256" key="4">
    <source>
        <dbReference type="ARBA" id="ARBA00022475"/>
    </source>
</evidence>
<feature type="domain" description="Histidine kinase/HSP90-like ATPase" evidence="13">
    <location>
        <begin position="442"/>
        <end position="608"/>
    </location>
</feature>
<dbReference type="SMART" id="SM00387">
    <property type="entry name" value="HATPase_c"/>
    <property type="match status" value="1"/>
</dbReference>
<dbReference type="Pfam" id="PF14689">
    <property type="entry name" value="SPOB_a"/>
    <property type="match status" value="1"/>
</dbReference>
<dbReference type="SUPFAM" id="SSF103190">
    <property type="entry name" value="Sensory domain-like"/>
    <property type="match status" value="1"/>
</dbReference>
<comment type="catalytic activity">
    <reaction evidence="1">
        <text>ATP + protein L-histidine = ADP + protein N-phospho-L-histidine.</text>
        <dbReference type="EC" id="2.7.13.3"/>
    </reaction>
</comment>
<evidence type="ECO:0000256" key="7">
    <source>
        <dbReference type="ARBA" id="ARBA00022777"/>
    </source>
</evidence>
<evidence type="ECO:0000256" key="6">
    <source>
        <dbReference type="ARBA" id="ARBA00022692"/>
    </source>
</evidence>
<dbReference type="InterPro" id="IPR036890">
    <property type="entry name" value="HATPase_C_sf"/>
</dbReference>
<dbReference type="InterPro" id="IPR050351">
    <property type="entry name" value="BphY/WalK/GraS-like"/>
</dbReference>
<evidence type="ECO:0000256" key="3">
    <source>
        <dbReference type="ARBA" id="ARBA00012438"/>
    </source>
</evidence>
<feature type="region of interest" description="Disordered" evidence="12">
    <location>
        <begin position="491"/>
        <end position="515"/>
    </location>
</feature>
<evidence type="ECO:0000256" key="2">
    <source>
        <dbReference type="ARBA" id="ARBA00004651"/>
    </source>
</evidence>
<evidence type="ECO:0000259" key="13">
    <source>
        <dbReference type="SMART" id="SM00387"/>
    </source>
</evidence>
<gene>
    <name evidence="14" type="ORF">JOF48_000423</name>
</gene>
<keyword evidence="5 14" id="KW-0808">Transferase</keyword>
<dbReference type="InterPro" id="IPR003594">
    <property type="entry name" value="HATPase_dom"/>
</dbReference>
<organism evidence="14 15">
    <name type="scientific">Arthrobacter stackebrandtii</name>
    <dbReference type="NCBI Taxonomy" id="272161"/>
    <lineage>
        <taxon>Bacteria</taxon>
        <taxon>Bacillati</taxon>
        <taxon>Actinomycetota</taxon>
        <taxon>Actinomycetes</taxon>
        <taxon>Micrococcales</taxon>
        <taxon>Micrococcaceae</taxon>
        <taxon>Arthrobacter</taxon>
    </lineage>
</organism>
<protein>
    <recommendedName>
        <fullName evidence="11">Sensor-like histidine kinase SenX3</fullName>
        <ecNumber evidence="3">2.7.13.3</ecNumber>
    </recommendedName>
</protein>
<evidence type="ECO:0000313" key="14">
    <source>
        <dbReference type="EMBL" id="MBP2411624.1"/>
    </source>
</evidence>
<keyword evidence="6" id="KW-0812">Transmembrane</keyword>
<evidence type="ECO:0000256" key="11">
    <source>
        <dbReference type="ARBA" id="ARBA00039401"/>
    </source>
</evidence>
<evidence type="ECO:0000256" key="8">
    <source>
        <dbReference type="ARBA" id="ARBA00022989"/>
    </source>
</evidence>
<dbReference type="RefSeq" id="WP_209676869.1">
    <property type="nucleotide sequence ID" value="NZ_JAGIOI010000001.1"/>
</dbReference>
<dbReference type="PRINTS" id="PR00344">
    <property type="entry name" value="BCTRLSENSOR"/>
</dbReference>
<evidence type="ECO:0000256" key="10">
    <source>
        <dbReference type="ARBA" id="ARBA00023136"/>
    </source>
</evidence>
<evidence type="ECO:0000256" key="1">
    <source>
        <dbReference type="ARBA" id="ARBA00000085"/>
    </source>
</evidence>
<keyword evidence="9" id="KW-0902">Two-component regulatory system</keyword>
<evidence type="ECO:0000256" key="5">
    <source>
        <dbReference type="ARBA" id="ARBA00022679"/>
    </source>
</evidence>
<keyword evidence="8" id="KW-1133">Transmembrane helix</keyword>
<dbReference type="GO" id="GO:0004673">
    <property type="term" value="F:protein histidine kinase activity"/>
    <property type="evidence" value="ECO:0007669"/>
    <property type="project" value="UniProtKB-EC"/>
</dbReference>
<dbReference type="InterPro" id="IPR004358">
    <property type="entry name" value="Sig_transdc_His_kin-like_C"/>
</dbReference>
<dbReference type="InterPro" id="IPR033463">
    <property type="entry name" value="sCache_3"/>
</dbReference>
<dbReference type="Gene3D" id="1.10.287.130">
    <property type="match status" value="1"/>
</dbReference>
<dbReference type="PANTHER" id="PTHR42878:SF14">
    <property type="entry name" value="OSMOLARITY TWO-COMPONENT SYSTEM PROTEIN SSK1"/>
    <property type="match status" value="1"/>
</dbReference>
<dbReference type="Pfam" id="PF17203">
    <property type="entry name" value="sCache_3_2"/>
    <property type="match status" value="1"/>
</dbReference>
<accession>A0ABS4YS53</accession>
<evidence type="ECO:0000313" key="15">
    <source>
        <dbReference type="Proteomes" id="UP000711614"/>
    </source>
</evidence>
<dbReference type="Gene3D" id="3.30.565.10">
    <property type="entry name" value="Histidine kinase-like ATPase, C-terminal domain"/>
    <property type="match status" value="1"/>
</dbReference>
<comment type="caution">
    <text evidence="14">The sequence shown here is derived from an EMBL/GenBank/DDBJ whole genome shotgun (WGS) entry which is preliminary data.</text>
</comment>
<dbReference type="EC" id="2.7.13.3" evidence="3"/>
<dbReference type="InterPro" id="IPR029151">
    <property type="entry name" value="Sensor-like_sf"/>
</dbReference>
<feature type="region of interest" description="Disordered" evidence="12">
    <location>
        <begin position="529"/>
        <end position="567"/>
    </location>
</feature>
<evidence type="ECO:0000256" key="9">
    <source>
        <dbReference type="ARBA" id="ARBA00023012"/>
    </source>
</evidence>
<reference evidence="14 15" key="1">
    <citation type="submission" date="2021-03" db="EMBL/GenBank/DDBJ databases">
        <title>Sequencing the genomes of 1000 actinobacteria strains.</title>
        <authorList>
            <person name="Klenk H.-P."/>
        </authorList>
    </citation>
    <scope>NUCLEOTIDE SEQUENCE [LARGE SCALE GENOMIC DNA]</scope>
    <source>
        <strain evidence="14 15">DSM 16005</strain>
    </source>
</reference>
<dbReference type="EMBL" id="JAGIOI010000001">
    <property type="protein sequence ID" value="MBP2411624.1"/>
    <property type="molecule type" value="Genomic_DNA"/>
</dbReference>
<dbReference type="Gene3D" id="3.30.450.20">
    <property type="entry name" value="PAS domain"/>
    <property type="match status" value="2"/>
</dbReference>
<feature type="compositionally biased region" description="Gly residues" evidence="12">
    <location>
        <begin position="505"/>
        <end position="514"/>
    </location>
</feature>
<dbReference type="Pfam" id="PF02518">
    <property type="entry name" value="HATPase_c"/>
    <property type="match status" value="1"/>
</dbReference>
<dbReference type="PANTHER" id="PTHR42878">
    <property type="entry name" value="TWO-COMPONENT HISTIDINE KINASE"/>
    <property type="match status" value="1"/>
</dbReference>
<name>A0ABS4YS53_9MICC</name>
<comment type="subcellular location">
    <subcellularLocation>
        <location evidence="2">Cell membrane</location>
        <topology evidence="2">Multi-pass membrane protein</topology>
    </subcellularLocation>
</comment>
<sequence length="618" mass="62942">MKQARTAPRLRFATRVLLVQLAVVAAVVLATAGTFAALSCQWAGEQAEARALAVARTVASSDDVRRETALLAAGPASALTPETLAGGVLQSDAETTRERTGALFVVITDDAGLRLAHPTPALLGQKVSTDPSVALAGGEVTSQEKGTLGRSARAKVPVYAPGSGGAAADVVGEVSVGFSSDDISAAVLANIVPLVLTAALSLALGVLASVLLGSRLRRLTLGLEPEEIAGLAQDQEAVLRGVDEGVIGVSANGTITVFNEGARRLLAPASTLQYGGLALADSGLPPFLADAAAAGGGEYGPAEHVLGDRVVIVSARAVRLDGNGGQGLGRVIMVRDRTEVQALTRQLDAVNALGTALRAQRHEFANRLHTVAGLLQIDRAEEAREYVSSLVANGPLQYPAADLAMLRDPYLEAFIGAKSIEAHERGVELRIGAETLIRGRITDPQDVTAVLGNLLDNAISAAVSGSSPSRWVEVELLDEEHADGGTLHIVVADSGDGLPRPVTTGPGGADGAAGSGAAEMRELVFTDGFSTAAHPPPTASAAAAAPPERRPDPAASLPGRSGSASGHGVGLALVRHLARRRGGDVWFADAGSPQSHGAVVCARLPGVVSPAAPAEERP</sequence>
<dbReference type="Proteomes" id="UP000711614">
    <property type="component" value="Unassembled WGS sequence"/>
</dbReference>
<keyword evidence="15" id="KW-1185">Reference proteome</keyword>
<evidence type="ECO:0000256" key="12">
    <source>
        <dbReference type="SAM" id="MobiDB-lite"/>
    </source>
</evidence>